<dbReference type="InterPro" id="IPR031311">
    <property type="entry name" value="CHIT_BIND_RR_consensus"/>
</dbReference>
<dbReference type="EnsemblMetazoa" id="NM_001270828">
    <property type="protein sequence ID" value="NP_001257757"/>
    <property type="gene ID" value="GeneID_100578244"/>
</dbReference>
<dbReference type="PROSITE" id="PS51155">
    <property type="entry name" value="CHIT_BIND_RR_2"/>
    <property type="match status" value="1"/>
</dbReference>
<dbReference type="KEGG" id="ame:100578244"/>
<dbReference type="OrthoDB" id="6379191at2759"/>
<dbReference type="RefSeq" id="NP_001257757.1">
    <property type="nucleotide sequence ID" value="NM_001270828.1"/>
</dbReference>
<dbReference type="Proteomes" id="UP000005203">
    <property type="component" value="Linkage group LG2"/>
</dbReference>
<evidence type="ECO:0000313" key="5">
    <source>
        <dbReference type="Proteomes" id="UP000005203"/>
    </source>
</evidence>
<sequence length="133" mass="14241">MNKLIIICALASMTTAASLAGYTTPIPILRQSLDGPNPDGSYSYSYETANGIQAQEIGYVNYVGTQTEARAIQQAQGSYTFTAPNGEVVQVNYVANENGFQPQGSHIPQTPPAILKALEYNAAHPEQNNYGAQ</sequence>
<dbReference type="PROSITE" id="PS00233">
    <property type="entry name" value="CHIT_BIND_RR_1"/>
    <property type="match status" value="1"/>
</dbReference>
<dbReference type="OMA" id="QYETANG"/>
<protein>
    <submittedName>
        <fullName evidence="6">Cuticular protein 18 precursor</fullName>
    </submittedName>
</protein>
<evidence type="ECO:0000256" key="3">
    <source>
        <dbReference type="SAM" id="SignalP"/>
    </source>
</evidence>
<dbReference type="InterPro" id="IPR000618">
    <property type="entry name" value="Insect_cuticle"/>
</dbReference>
<reference evidence="6" key="1">
    <citation type="journal article" date="2006" name="Nature">
        <title>Insights into social insects from the genome of the honeybee Apis mellifera.</title>
        <authorList>
            <consortium name="Honeybee Genome Sequencing Consortium"/>
        </authorList>
    </citation>
    <scope>NUCLEOTIDE SEQUENCE</scope>
</reference>
<dbReference type="GO" id="GO:0062129">
    <property type="term" value="C:chitin-based extracellular matrix"/>
    <property type="evidence" value="ECO:0007669"/>
    <property type="project" value="TreeGrafter"/>
</dbReference>
<feature type="chain" id="PRO_5035544027" evidence="3 6">
    <location>
        <begin position="17"/>
        <end position="133"/>
    </location>
</feature>
<evidence type="ECO:0000313" key="4">
    <source>
        <dbReference type="EnsemblMetazoa" id="NP_001257757"/>
    </source>
</evidence>
<organism evidence="4">
    <name type="scientific">Apis mellifera</name>
    <name type="common">Honeybee</name>
    <dbReference type="NCBI Taxonomy" id="7460"/>
    <lineage>
        <taxon>Eukaryota</taxon>
        <taxon>Metazoa</taxon>
        <taxon>Ecdysozoa</taxon>
        <taxon>Arthropoda</taxon>
        <taxon>Hexapoda</taxon>
        <taxon>Insecta</taxon>
        <taxon>Pterygota</taxon>
        <taxon>Neoptera</taxon>
        <taxon>Endopterygota</taxon>
        <taxon>Hymenoptera</taxon>
        <taxon>Apocrita</taxon>
        <taxon>Aculeata</taxon>
        <taxon>Apoidea</taxon>
        <taxon>Anthophila</taxon>
        <taxon>Apidae</taxon>
        <taxon>Apis</taxon>
    </lineage>
</organism>
<name>A0A7M6UQ67_APIME</name>
<dbReference type="GeneID" id="100578244"/>
<dbReference type="AlphaFoldDB" id="A0A7M6UQ67"/>
<dbReference type="InterPro" id="IPR050468">
    <property type="entry name" value="Cuticle_Struct_Prot"/>
</dbReference>
<feature type="signal peptide" evidence="3">
    <location>
        <begin position="1"/>
        <end position="16"/>
    </location>
</feature>
<evidence type="ECO:0000256" key="2">
    <source>
        <dbReference type="PROSITE-ProRule" id="PRU00497"/>
    </source>
</evidence>
<keyword evidence="5" id="KW-1185">Reference proteome</keyword>
<reference evidence="6" key="2">
    <citation type="journal article" date="2014" name="BMC Genomics">
        <title>Finding the missing honey bee genes: lessons learned from a genome upgrade.</title>
        <authorList>
            <consortium name="HGSC production teams"/>
            <consortium name="Honey Bee Genome Sequencing Consortium"/>
            <person name="Elsik C.G."/>
            <person name="Worley K.C."/>
            <person name="Bennett A.K."/>
            <person name="Beye M."/>
            <person name="Camara F."/>
            <person name="Childers C.P."/>
            <person name="de Graaf D.C."/>
            <person name="Debyser G."/>
            <person name="Deng J."/>
            <person name="Devreese B."/>
            <person name="Elhaik E."/>
            <person name="Evans J.D."/>
            <person name="Foster L.J."/>
            <person name="Graur D."/>
            <person name="Guigo R."/>
            <person name="Hoff K.J."/>
            <person name="Holder M.E."/>
            <person name="Hudson M.E."/>
            <person name="Hunt G.J."/>
            <person name="Jiang H."/>
            <person name="Joshi V."/>
            <person name="Khetani R.S."/>
            <person name="Kosarev P."/>
            <person name="Kovar C.L."/>
            <person name="Ma J."/>
            <person name="Maleszka R."/>
            <person name="Moritz R.F."/>
            <person name="Munoz-Torres M.C."/>
            <person name="Murphy T.D."/>
            <person name="Muzny D.M."/>
            <person name="Newsham I.F."/>
            <person name="Reese J.T."/>
            <person name="Robertson H.M."/>
            <person name="Robinson G.E."/>
            <person name="Rueppell O."/>
            <person name="Solovyev V."/>
            <person name="Stanke M."/>
            <person name="Stolle E."/>
            <person name="Tsuruda J.M."/>
            <person name="Vaerenbergh M.V."/>
            <person name="Waterhouse R.M."/>
            <person name="Weaver D.B."/>
            <person name="Whitfield C.W."/>
            <person name="Wu Y."/>
            <person name="Zdobnov E.M."/>
            <person name="Zhang L."/>
            <person name="Zhu D."/>
            <person name="Gibbs R.A."/>
        </authorList>
    </citation>
    <scope>NUCLEOTIDE SEQUENCE</scope>
</reference>
<evidence type="ECO:0000256" key="1">
    <source>
        <dbReference type="ARBA" id="ARBA00022460"/>
    </source>
</evidence>
<dbReference type="CTD" id="138124735"/>
<dbReference type="GO" id="GO:0008010">
    <property type="term" value="F:structural constituent of chitin-based larval cuticle"/>
    <property type="evidence" value="ECO:0007669"/>
    <property type="project" value="TreeGrafter"/>
</dbReference>
<evidence type="ECO:0000313" key="6">
    <source>
        <dbReference type="RefSeq" id="NP_001257757.1"/>
    </source>
</evidence>
<keyword evidence="1 2" id="KW-0193">Cuticle</keyword>
<dbReference type="PANTHER" id="PTHR10380">
    <property type="entry name" value="CUTICLE PROTEIN"/>
    <property type="match status" value="1"/>
</dbReference>
<reference evidence="4" key="3">
    <citation type="submission" date="2021-01" db="UniProtKB">
        <authorList>
            <consortium name="EnsemblMetazoa"/>
        </authorList>
    </citation>
    <scope>IDENTIFICATION</scope>
    <source>
        <strain evidence="4">DH4</strain>
    </source>
</reference>
<accession>A0A8B6X064</accession>
<accession>A0A7M6UQ67</accession>
<keyword evidence="3 6" id="KW-0732">Signal</keyword>
<dbReference type="PANTHER" id="PTHR10380:SF173">
    <property type="entry name" value="CUTICULAR PROTEIN 47EF, ISOFORM C-RELATED"/>
    <property type="match status" value="1"/>
</dbReference>
<proteinExistence type="predicted"/>
<dbReference type="PRINTS" id="PR00947">
    <property type="entry name" value="CUTICLE"/>
</dbReference>
<gene>
    <name evidence="4" type="primary">100578244</name>
    <name evidence="6" type="synonym">AmelCPR18</name>
    <name evidence="6" type="synonym">CPR18</name>
</gene>
<reference evidence="6" key="4">
    <citation type="submission" date="2025-04" db="UniProtKB">
        <authorList>
            <consortium name="RefSeq"/>
        </authorList>
    </citation>
    <scope>IDENTIFICATION</scope>
</reference>
<dbReference type="Pfam" id="PF00379">
    <property type="entry name" value="Chitin_bind_4"/>
    <property type="match status" value="1"/>
</dbReference>